<evidence type="ECO:0000313" key="2">
    <source>
        <dbReference type="EMBL" id="QGG79221.1"/>
    </source>
</evidence>
<dbReference type="EMBL" id="CP045871">
    <property type="protein sequence ID" value="QGG79221.1"/>
    <property type="molecule type" value="Genomic_DNA"/>
</dbReference>
<dbReference type="Proteomes" id="UP000388235">
    <property type="component" value="Chromosome"/>
</dbReference>
<gene>
    <name evidence="2" type="ORF">GH975_01050</name>
</gene>
<feature type="transmembrane region" description="Helical" evidence="1">
    <location>
        <begin position="26"/>
        <end position="44"/>
    </location>
</feature>
<evidence type="ECO:0000313" key="3">
    <source>
        <dbReference type="Proteomes" id="UP000388235"/>
    </source>
</evidence>
<organism evidence="2 3">
    <name type="scientific">Litorivicinus lipolyticus</name>
    <dbReference type="NCBI Taxonomy" id="418701"/>
    <lineage>
        <taxon>Bacteria</taxon>
        <taxon>Pseudomonadati</taxon>
        <taxon>Pseudomonadota</taxon>
        <taxon>Gammaproteobacteria</taxon>
        <taxon>Oceanospirillales</taxon>
        <taxon>Litorivicinaceae</taxon>
        <taxon>Litorivicinus</taxon>
    </lineage>
</organism>
<proteinExistence type="predicted"/>
<dbReference type="OrthoDB" id="118142at2"/>
<reference evidence="2 3" key="1">
    <citation type="submission" date="2019-11" db="EMBL/GenBank/DDBJ databases">
        <authorList>
            <person name="Khan S.A."/>
            <person name="Jeon C.O."/>
            <person name="Chun B.H."/>
        </authorList>
    </citation>
    <scope>NUCLEOTIDE SEQUENCE [LARGE SCALE GENOMIC DNA]</scope>
    <source>
        <strain evidence="2 3">IMCC 1097</strain>
    </source>
</reference>
<name>A0A5Q2QAD0_9GAMM</name>
<keyword evidence="1" id="KW-0812">Transmembrane</keyword>
<evidence type="ECO:0000256" key="1">
    <source>
        <dbReference type="SAM" id="Phobius"/>
    </source>
</evidence>
<dbReference type="KEGG" id="llp:GH975_01050"/>
<keyword evidence="1" id="KW-0472">Membrane</keyword>
<keyword evidence="1" id="KW-1133">Transmembrane helix</keyword>
<accession>A0A5Q2QAD0</accession>
<dbReference type="RefSeq" id="WP_153712725.1">
    <property type="nucleotide sequence ID" value="NZ_CP045871.1"/>
</dbReference>
<protein>
    <submittedName>
        <fullName evidence="2">Uncharacterized protein</fullName>
    </submittedName>
</protein>
<dbReference type="AlphaFoldDB" id="A0A5Q2QAD0"/>
<keyword evidence="3" id="KW-1185">Reference proteome</keyword>
<sequence length="238" mass="26411">MKSQSKSETEVGAGPLRKLKADRSTLWIMIPVLMGIILLLNLSMPERPTLPTSADHARWLDRDLRPHISLAFDDPVPFMGWADDALADHAISTRRMGTLIWVRIDGPGDWTQQPWPGQPRAAAALGNLDLAGWDAVVNRIIGIDGASPRSHPQFAYQALAARFESAMARTPQAEPVRLFEGVQRTLKRELNGALDSTATALPLLERMALENLSPRWNTQLADAIQSITYNEFSTWQTP</sequence>